<reference evidence="2 3" key="1">
    <citation type="submission" date="2012-09" db="EMBL/GenBank/DDBJ databases">
        <title>The Genome Sequence of Actinobaculum massiliae ACS-171-V-COL2.</title>
        <authorList>
            <consortium name="The Broad Institute Genome Sequencing Platform"/>
            <person name="Earl A."/>
            <person name="Ward D."/>
            <person name="Feldgarden M."/>
            <person name="Gevers D."/>
            <person name="Saerens B."/>
            <person name="Vaneechoutte M."/>
            <person name="Walker B."/>
            <person name="Young S.K."/>
            <person name="Zeng Q."/>
            <person name="Gargeya S."/>
            <person name="Fitzgerald M."/>
            <person name="Haas B."/>
            <person name="Abouelleil A."/>
            <person name="Alvarado L."/>
            <person name="Arachchi H.M."/>
            <person name="Berlin A."/>
            <person name="Chapman S.B."/>
            <person name="Goldberg J."/>
            <person name="Griggs A."/>
            <person name="Gujja S."/>
            <person name="Hansen M."/>
            <person name="Howarth C."/>
            <person name="Imamovic A."/>
            <person name="Larimer J."/>
            <person name="McCowen C."/>
            <person name="Montmayeur A."/>
            <person name="Murphy C."/>
            <person name="Neiman D."/>
            <person name="Pearson M."/>
            <person name="Priest M."/>
            <person name="Roberts A."/>
            <person name="Saif S."/>
            <person name="Shea T."/>
            <person name="Sisk P."/>
            <person name="Sykes S."/>
            <person name="Wortman J."/>
            <person name="Nusbaum C."/>
            <person name="Birren B."/>
        </authorList>
    </citation>
    <scope>NUCLEOTIDE SEQUENCE [LARGE SCALE GENOMIC DNA]</scope>
    <source>
        <strain evidence="3">ACS-171-V-Col2</strain>
    </source>
</reference>
<evidence type="ECO:0000313" key="2">
    <source>
        <dbReference type="EMBL" id="EKU94997.1"/>
    </source>
</evidence>
<proteinExistence type="predicted"/>
<dbReference type="Pfam" id="PF02541">
    <property type="entry name" value="Ppx-GppA"/>
    <property type="match status" value="1"/>
</dbReference>
<protein>
    <recommendedName>
        <fullName evidence="1">Ppx/GppA phosphatase N-terminal domain-containing protein</fullName>
    </recommendedName>
</protein>
<dbReference type="HOGENOM" id="CLU_025908_1_2_11"/>
<keyword evidence="3" id="KW-1185">Reference proteome</keyword>
<dbReference type="eggNOG" id="COG0248">
    <property type="taxonomic scope" value="Bacteria"/>
</dbReference>
<sequence>MRVAGIDCGTNSIRLLIADITGTAPLQDVVRTMDIVYLGQGVDERGEFAAEALERTLAAVDEYAKLCEANGVESIRFAATSATRDARNRDIFLDGVQRRLGIRPQVLSGEREAQTSFAGAISALPAEGETPILAVDLGGGSTELVLGTREGEVLSEFSMNVGSVRMRERHLHSDPPLPAEVEAARMDVRRALDEAEQYVDLGAAREVVGLAGTVTSVTAKWLELDAYEPERIHGTRMPIEDILAVTEWFIHSPRSEREALGFMHPGRVPMIPSGALVWQEVVNRVAQRVAERAAAEVAVGDGVPLEGVPAEHVLAEGVHAVGAPALSTVTTSEHDILDGLALWAAREPQKPAR</sequence>
<dbReference type="InterPro" id="IPR043129">
    <property type="entry name" value="ATPase_NBD"/>
</dbReference>
<feature type="domain" description="Ppx/GppA phosphatase N-terminal" evidence="1">
    <location>
        <begin position="17"/>
        <end position="303"/>
    </location>
</feature>
<dbReference type="SUPFAM" id="SSF53067">
    <property type="entry name" value="Actin-like ATPase domain"/>
    <property type="match status" value="2"/>
</dbReference>
<dbReference type="PATRIC" id="fig|883066.3.peg.1194"/>
<dbReference type="RefSeq" id="WP_007001341.1">
    <property type="nucleotide sequence ID" value="NZ_JH992955.1"/>
</dbReference>
<dbReference type="AlphaFoldDB" id="K9EVJ8"/>
<evidence type="ECO:0000259" key="1">
    <source>
        <dbReference type="Pfam" id="PF02541"/>
    </source>
</evidence>
<dbReference type="PANTHER" id="PTHR30005">
    <property type="entry name" value="EXOPOLYPHOSPHATASE"/>
    <property type="match status" value="1"/>
</dbReference>
<dbReference type="GO" id="GO:0016462">
    <property type="term" value="F:pyrophosphatase activity"/>
    <property type="evidence" value="ECO:0007669"/>
    <property type="project" value="TreeGrafter"/>
</dbReference>
<evidence type="ECO:0000313" key="3">
    <source>
        <dbReference type="Proteomes" id="UP000009888"/>
    </source>
</evidence>
<dbReference type="CDD" id="cd24119">
    <property type="entry name" value="ASKHA_NBD_MtPPX2-like"/>
    <property type="match status" value="1"/>
</dbReference>
<dbReference type="InterPro" id="IPR050273">
    <property type="entry name" value="GppA/Ppx_hydrolase"/>
</dbReference>
<name>K9EVJ8_9ACTO</name>
<accession>K9EVJ8</accession>
<dbReference type="Gene3D" id="3.30.420.150">
    <property type="entry name" value="Exopolyphosphatase. Domain 2"/>
    <property type="match status" value="1"/>
</dbReference>
<dbReference type="PANTHER" id="PTHR30005:SF13">
    <property type="entry name" value="EXOPOLYPHOSPHATASE 2"/>
    <property type="match status" value="1"/>
</dbReference>
<organism evidence="2 3">
    <name type="scientific">Actinobaculum massiliense ACS-171-V-Col2</name>
    <dbReference type="NCBI Taxonomy" id="883066"/>
    <lineage>
        <taxon>Bacteria</taxon>
        <taxon>Bacillati</taxon>
        <taxon>Actinomycetota</taxon>
        <taxon>Actinomycetes</taxon>
        <taxon>Actinomycetales</taxon>
        <taxon>Actinomycetaceae</taxon>
        <taxon>Actinobaculum</taxon>
    </lineage>
</organism>
<dbReference type="Proteomes" id="UP000009888">
    <property type="component" value="Unassembled WGS sequence"/>
</dbReference>
<dbReference type="Gene3D" id="3.30.420.40">
    <property type="match status" value="1"/>
</dbReference>
<dbReference type="EMBL" id="AGWL01000006">
    <property type="protein sequence ID" value="EKU94997.1"/>
    <property type="molecule type" value="Genomic_DNA"/>
</dbReference>
<dbReference type="InterPro" id="IPR003695">
    <property type="entry name" value="Ppx_GppA_N"/>
</dbReference>
<comment type="caution">
    <text evidence="2">The sequence shown here is derived from an EMBL/GenBank/DDBJ whole genome shotgun (WGS) entry which is preliminary data.</text>
</comment>
<gene>
    <name evidence="2" type="ORF">HMPREF9233_01135</name>
</gene>
<dbReference type="STRING" id="202789.GCA_001457435_00980"/>